<dbReference type="RefSeq" id="WP_131475490.1">
    <property type="nucleotide sequence ID" value="NZ_SJPE01000004.1"/>
</dbReference>
<evidence type="ECO:0000256" key="1">
    <source>
        <dbReference type="SAM" id="MobiDB-lite"/>
    </source>
</evidence>
<comment type="caution">
    <text evidence="2">The sequence shown here is derived from an EMBL/GenBank/DDBJ whole genome shotgun (WGS) entry which is preliminary data.</text>
</comment>
<gene>
    <name evidence="2" type="ORF">EZL74_04945</name>
</gene>
<name>A0A4Q9Z1U7_9FLAO</name>
<keyword evidence="3" id="KW-1185">Reference proteome</keyword>
<organism evidence="2 3">
    <name type="scientific">Flavobacterium silvisoli</name>
    <dbReference type="NCBI Taxonomy" id="2529433"/>
    <lineage>
        <taxon>Bacteria</taxon>
        <taxon>Pseudomonadati</taxon>
        <taxon>Bacteroidota</taxon>
        <taxon>Flavobacteriia</taxon>
        <taxon>Flavobacteriales</taxon>
        <taxon>Flavobacteriaceae</taxon>
        <taxon>Flavobacterium</taxon>
    </lineage>
</organism>
<evidence type="ECO:0000313" key="3">
    <source>
        <dbReference type="Proteomes" id="UP000293300"/>
    </source>
</evidence>
<proteinExistence type="predicted"/>
<evidence type="ECO:0000313" key="2">
    <source>
        <dbReference type="EMBL" id="TBX70094.1"/>
    </source>
</evidence>
<protein>
    <submittedName>
        <fullName evidence="2">Uncharacterized protein</fullName>
    </submittedName>
</protein>
<sequence length="299" mass="33713">MKRNLFYLWLMIPLLPLTLLGQGKKSSTLQGKVPSDNIYMTWNKSTPETEMNDDVKALAEHGVTITYSDVKRNEKGEITAIKVSYSDANGSKGSLEFDNKKPINTIKFYKQNDEVGFGEPSSSEIFGGNSFLGSDPQKMMKEYHFNFNDDKSFPFGNGSGKTSSRIIIQKDGKKPLVLEDGNVVEGGDDYTAEELEEIKKNNKVELFSNEEIPGFQFNQGNNFNDLAEQMKKMQEQIDQMMSKNGLTPPEKPKTKTDDLKNSKAEMQKAKEEMLDAKKEMEKAKKELEKAKSALKTQKA</sequence>
<dbReference type="EMBL" id="SJPE01000004">
    <property type="protein sequence ID" value="TBX70094.1"/>
    <property type="molecule type" value="Genomic_DNA"/>
</dbReference>
<dbReference type="AlphaFoldDB" id="A0A4Q9Z1U7"/>
<feature type="compositionally biased region" description="Basic and acidic residues" evidence="1">
    <location>
        <begin position="250"/>
        <end position="291"/>
    </location>
</feature>
<accession>A0A4Q9Z1U7</accession>
<reference evidence="2 3" key="1">
    <citation type="submission" date="2019-02" db="EMBL/GenBank/DDBJ databases">
        <title>Flavobacterium sp. RD-2-33 isolated from forest soil.</title>
        <authorList>
            <person name="Chaudhary D.K."/>
        </authorList>
    </citation>
    <scope>NUCLEOTIDE SEQUENCE [LARGE SCALE GENOMIC DNA]</scope>
    <source>
        <strain evidence="2 3">RD-2-33</strain>
    </source>
</reference>
<feature type="region of interest" description="Disordered" evidence="1">
    <location>
        <begin position="239"/>
        <end position="299"/>
    </location>
</feature>
<dbReference type="Proteomes" id="UP000293300">
    <property type="component" value="Unassembled WGS sequence"/>
</dbReference>
<dbReference type="OrthoDB" id="1158736at2"/>